<keyword evidence="13" id="KW-0902">Two-component regulatory system</keyword>
<dbReference type="SUPFAM" id="SSF47384">
    <property type="entry name" value="Homodimeric domain of signal transducing histidine kinase"/>
    <property type="match status" value="1"/>
</dbReference>
<dbReference type="CDD" id="cd00082">
    <property type="entry name" value="HisKA"/>
    <property type="match status" value="1"/>
</dbReference>
<evidence type="ECO:0000256" key="14">
    <source>
        <dbReference type="ARBA" id="ARBA00023136"/>
    </source>
</evidence>
<keyword evidence="9" id="KW-0547">Nucleotide-binding</keyword>
<dbReference type="CDD" id="cd00075">
    <property type="entry name" value="HATPase"/>
    <property type="match status" value="1"/>
</dbReference>
<dbReference type="GO" id="GO:0000155">
    <property type="term" value="F:phosphorelay sensor kinase activity"/>
    <property type="evidence" value="ECO:0007669"/>
    <property type="project" value="InterPro"/>
</dbReference>
<dbReference type="SMART" id="SM00304">
    <property type="entry name" value="HAMP"/>
    <property type="match status" value="1"/>
</dbReference>
<protein>
    <recommendedName>
        <fullName evidence="4">Signal transduction histidine-protein kinase ArlS</fullName>
        <ecNumber evidence="3">2.7.13.3</ecNumber>
    </recommendedName>
</protein>
<feature type="coiled-coil region" evidence="15">
    <location>
        <begin position="278"/>
        <end position="313"/>
    </location>
</feature>
<dbReference type="PANTHER" id="PTHR45528:SF12">
    <property type="entry name" value="SENSOR HISTIDINE KINASE ARSS"/>
    <property type="match status" value="1"/>
</dbReference>
<dbReference type="AlphaFoldDB" id="A0A3P5X2Z0"/>
<evidence type="ECO:0000256" key="8">
    <source>
        <dbReference type="ARBA" id="ARBA00022692"/>
    </source>
</evidence>
<dbReference type="PRINTS" id="PR00344">
    <property type="entry name" value="BCTRLSENSOR"/>
</dbReference>
<sequence length="453" mass="50611">MKLKTKIHLFSTLLMLVILSLTNVGIYFLFEKMAYDTEYNQLRMQAEELTSSLSKMTSQNDSATVLRAYIPPNGAIRVLDSEGKEKVTVASAEGIKSFNPVIKQGERYSIDKFDGTPVLSLRVPGIWTNGDVVELQMIQLLNDMEQNLNTLVLILIGVTLVAMIPIIVSSMVLGRIVTRPIEKLMKTMAQSRNAGTYGKIVVSANEKDEMAQMGRTFNEMMEQLELNFKKQEQFVSNASHELKTPLTVIESYARLLSRRGFDDRSVAEEAVGAIVGEAVRMKEMIEQMLQLAKNHEQNEIDLKEINLRALIEKTLQPMRQAYAREFILEGDSHAIAVTDAGKLRQLLFILLDNARKYSEKEIKTVITESVHGFSVLITDYGNGIPADALPHIFDRFYRVDEDRNRKTGGTGLGLAIAKEIADGLGAELKIESIVGMGTTVDLFIPKEGPLTDF</sequence>
<evidence type="ECO:0000256" key="10">
    <source>
        <dbReference type="ARBA" id="ARBA00022777"/>
    </source>
</evidence>
<gene>
    <name evidence="19" type="primary">arlS</name>
    <name evidence="19" type="ORF">FILTAD_00725</name>
</gene>
<keyword evidence="14 16" id="KW-0472">Membrane</keyword>
<feature type="transmembrane region" description="Helical" evidence="16">
    <location>
        <begin position="7"/>
        <end position="30"/>
    </location>
</feature>
<comment type="catalytic activity">
    <reaction evidence="1">
        <text>ATP + protein L-histidine = ADP + protein N-phospho-L-histidine.</text>
        <dbReference type="EC" id="2.7.13.3"/>
    </reaction>
</comment>
<dbReference type="GO" id="GO:0005886">
    <property type="term" value="C:plasma membrane"/>
    <property type="evidence" value="ECO:0007669"/>
    <property type="project" value="UniProtKB-SubCell"/>
</dbReference>
<evidence type="ECO:0000256" key="7">
    <source>
        <dbReference type="ARBA" id="ARBA00022679"/>
    </source>
</evidence>
<dbReference type="Pfam" id="PF18719">
    <property type="entry name" value="ArlS_N"/>
    <property type="match status" value="1"/>
</dbReference>
<feature type="domain" description="HAMP" evidence="18">
    <location>
        <begin position="175"/>
        <end position="229"/>
    </location>
</feature>
<dbReference type="Gene3D" id="6.10.340.10">
    <property type="match status" value="1"/>
</dbReference>
<dbReference type="OrthoDB" id="9786919at2"/>
<dbReference type="EMBL" id="UXAV01000021">
    <property type="protein sequence ID" value="VDC22379.1"/>
    <property type="molecule type" value="Genomic_DNA"/>
</dbReference>
<dbReference type="Pfam" id="PF02518">
    <property type="entry name" value="HATPase_c"/>
    <property type="match status" value="1"/>
</dbReference>
<keyword evidence="8 16" id="KW-0812">Transmembrane</keyword>
<evidence type="ECO:0000256" key="15">
    <source>
        <dbReference type="SAM" id="Coils"/>
    </source>
</evidence>
<dbReference type="InterPro" id="IPR041610">
    <property type="entry name" value="ArlS_N"/>
</dbReference>
<dbReference type="RefSeq" id="WP_124069166.1">
    <property type="nucleotide sequence ID" value="NZ_CBCRXF010000020.1"/>
</dbReference>
<keyword evidence="12 16" id="KW-1133">Transmembrane helix</keyword>
<proteinExistence type="predicted"/>
<accession>A0A3P5X2Z0</accession>
<dbReference type="Pfam" id="PF00512">
    <property type="entry name" value="HisKA"/>
    <property type="match status" value="1"/>
</dbReference>
<dbReference type="PROSITE" id="PS50885">
    <property type="entry name" value="HAMP"/>
    <property type="match status" value="1"/>
</dbReference>
<feature type="transmembrane region" description="Helical" evidence="16">
    <location>
        <begin position="151"/>
        <end position="178"/>
    </location>
</feature>
<dbReference type="Gene3D" id="1.10.287.130">
    <property type="match status" value="1"/>
</dbReference>
<dbReference type="Gene3D" id="3.30.565.10">
    <property type="entry name" value="Histidine kinase-like ATPase, C-terminal domain"/>
    <property type="match status" value="1"/>
</dbReference>
<dbReference type="InterPro" id="IPR003661">
    <property type="entry name" value="HisK_dim/P_dom"/>
</dbReference>
<dbReference type="PANTHER" id="PTHR45528">
    <property type="entry name" value="SENSOR HISTIDINE KINASE CPXA"/>
    <property type="match status" value="1"/>
</dbReference>
<name>A0A3P5X2Z0_9BACL</name>
<keyword evidence="11" id="KW-0067">ATP-binding</keyword>
<evidence type="ECO:0000256" key="12">
    <source>
        <dbReference type="ARBA" id="ARBA00022989"/>
    </source>
</evidence>
<evidence type="ECO:0000259" key="18">
    <source>
        <dbReference type="PROSITE" id="PS50885"/>
    </source>
</evidence>
<dbReference type="InterPro" id="IPR036890">
    <property type="entry name" value="HATPase_C_sf"/>
</dbReference>
<keyword evidence="10 19" id="KW-0418">Kinase</keyword>
<evidence type="ECO:0000256" key="6">
    <source>
        <dbReference type="ARBA" id="ARBA00022553"/>
    </source>
</evidence>
<comment type="subcellular location">
    <subcellularLocation>
        <location evidence="2">Cell membrane</location>
        <topology evidence="2">Multi-pass membrane protein</topology>
    </subcellularLocation>
</comment>
<dbReference type="InterPro" id="IPR003594">
    <property type="entry name" value="HATPase_dom"/>
</dbReference>
<evidence type="ECO:0000256" key="1">
    <source>
        <dbReference type="ARBA" id="ARBA00000085"/>
    </source>
</evidence>
<evidence type="ECO:0000313" key="19">
    <source>
        <dbReference type="EMBL" id="VDC22379.1"/>
    </source>
</evidence>
<dbReference type="EC" id="2.7.13.3" evidence="3"/>
<evidence type="ECO:0000259" key="17">
    <source>
        <dbReference type="PROSITE" id="PS50109"/>
    </source>
</evidence>
<dbReference type="GO" id="GO:0005524">
    <property type="term" value="F:ATP binding"/>
    <property type="evidence" value="ECO:0007669"/>
    <property type="project" value="UniProtKB-KW"/>
</dbReference>
<feature type="domain" description="Histidine kinase" evidence="17">
    <location>
        <begin position="237"/>
        <end position="448"/>
    </location>
</feature>
<evidence type="ECO:0000256" key="9">
    <source>
        <dbReference type="ARBA" id="ARBA00022741"/>
    </source>
</evidence>
<dbReference type="InterPro" id="IPR005467">
    <property type="entry name" value="His_kinase_dom"/>
</dbReference>
<dbReference type="PROSITE" id="PS50109">
    <property type="entry name" value="HIS_KIN"/>
    <property type="match status" value="1"/>
</dbReference>
<dbReference type="SMART" id="SM00388">
    <property type="entry name" value="HisKA"/>
    <property type="match status" value="1"/>
</dbReference>
<dbReference type="SUPFAM" id="SSF55874">
    <property type="entry name" value="ATPase domain of HSP90 chaperone/DNA topoisomerase II/histidine kinase"/>
    <property type="match status" value="1"/>
</dbReference>
<evidence type="ECO:0000313" key="20">
    <source>
        <dbReference type="Proteomes" id="UP000270468"/>
    </source>
</evidence>
<dbReference type="SUPFAM" id="SSF158472">
    <property type="entry name" value="HAMP domain-like"/>
    <property type="match status" value="1"/>
</dbReference>
<keyword evidence="15" id="KW-0175">Coiled coil</keyword>
<dbReference type="SMART" id="SM00387">
    <property type="entry name" value="HATPase_c"/>
    <property type="match status" value="1"/>
</dbReference>
<dbReference type="InterPro" id="IPR050398">
    <property type="entry name" value="HssS/ArlS-like"/>
</dbReference>
<keyword evidence="7 19" id="KW-0808">Transferase</keyword>
<evidence type="ECO:0000256" key="11">
    <source>
        <dbReference type="ARBA" id="ARBA00022840"/>
    </source>
</evidence>
<reference evidence="19 20" key="1">
    <citation type="submission" date="2018-11" db="EMBL/GenBank/DDBJ databases">
        <authorList>
            <person name="Criscuolo A."/>
        </authorList>
    </citation>
    <scope>NUCLEOTIDE SEQUENCE [LARGE SCALE GENOMIC DNA]</scope>
    <source>
        <strain evidence="19">ATB-66</strain>
    </source>
</reference>
<keyword evidence="20" id="KW-1185">Reference proteome</keyword>
<evidence type="ECO:0000256" key="16">
    <source>
        <dbReference type="SAM" id="Phobius"/>
    </source>
</evidence>
<evidence type="ECO:0000256" key="2">
    <source>
        <dbReference type="ARBA" id="ARBA00004651"/>
    </source>
</evidence>
<evidence type="ECO:0000256" key="3">
    <source>
        <dbReference type="ARBA" id="ARBA00012438"/>
    </source>
</evidence>
<dbReference type="Pfam" id="PF00672">
    <property type="entry name" value="HAMP"/>
    <property type="match status" value="1"/>
</dbReference>
<evidence type="ECO:0000256" key="5">
    <source>
        <dbReference type="ARBA" id="ARBA00022475"/>
    </source>
</evidence>
<dbReference type="InterPro" id="IPR036097">
    <property type="entry name" value="HisK_dim/P_sf"/>
</dbReference>
<evidence type="ECO:0000256" key="13">
    <source>
        <dbReference type="ARBA" id="ARBA00023012"/>
    </source>
</evidence>
<dbReference type="CDD" id="cd06225">
    <property type="entry name" value="HAMP"/>
    <property type="match status" value="1"/>
</dbReference>
<evidence type="ECO:0000256" key="4">
    <source>
        <dbReference type="ARBA" id="ARBA00015735"/>
    </source>
</evidence>
<dbReference type="InterPro" id="IPR004358">
    <property type="entry name" value="Sig_transdc_His_kin-like_C"/>
</dbReference>
<organism evidence="19 20">
    <name type="scientific">Filibacter tadaridae</name>
    <dbReference type="NCBI Taxonomy" id="2483811"/>
    <lineage>
        <taxon>Bacteria</taxon>
        <taxon>Bacillati</taxon>
        <taxon>Bacillota</taxon>
        <taxon>Bacilli</taxon>
        <taxon>Bacillales</taxon>
        <taxon>Caryophanaceae</taxon>
        <taxon>Filibacter</taxon>
    </lineage>
</organism>
<dbReference type="Proteomes" id="UP000270468">
    <property type="component" value="Unassembled WGS sequence"/>
</dbReference>
<dbReference type="FunFam" id="1.10.287.130:FF:000001">
    <property type="entry name" value="Two-component sensor histidine kinase"/>
    <property type="match status" value="1"/>
</dbReference>
<keyword evidence="6" id="KW-0597">Phosphoprotein</keyword>
<keyword evidence="5" id="KW-1003">Cell membrane</keyword>
<dbReference type="InterPro" id="IPR003660">
    <property type="entry name" value="HAMP_dom"/>
</dbReference>